<evidence type="ECO:0000313" key="4">
    <source>
        <dbReference type="EMBL" id="TKB49242.1"/>
    </source>
</evidence>
<dbReference type="InterPro" id="IPR013094">
    <property type="entry name" value="AB_hydrolase_3"/>
</dbReference>
<evidence type="ECO:0000259" key="3">
    <source>
        <dbReference type="Pfam" id="PF07859"/>
    </source>
</evidence>
<dbReference type="InterPro" id="IPR029058">
    <property type="entry name" value="AB_hydrolase_fold"/>
</dbReference>
<dbReference type="PANTHER" id="PTHR48081">
    <property type="entry name" value="AB HYDROLASE SUPERFAMILY PROTEIN C4A8.06C"/>
    <property type="match status" value="1"/>
</dbReference>
<evidence type="ECO:0000313" key="5">
    <source>
        <dbReference type="Proteomes" id="UP000305674"/>
    </source>
</evidence>
<comment type="caution">
    <text evidence="4">The sequence shown here is derived from an EMBL/GenBank/DDBJ whole genome shotgun (WGS) entry which is preliminary data.</text>
</comment>
<dbReference type="EMBL" id="SWCI01000004">
    <property type="protein sequence ID" value="TKB49242.1"/>
    <property type="molecule type" value="Genomic_DNA"/>
</dbReference>
<dbReference type="PANTHER" id="PTHR48081:SF8">
    <property type="entry name" value="ALPHA_BETA HYDROLASE FOLD-3 DOMAIN-CONTAINING PROTEIN-RELATED"/>
    <property type="match status" value="1"/>
</dbReference>
<keyword evidence="2 4" id="KW-0378">Hydrolase</keyword>
<dbReference type="Pfam" id="PF07859">
    <property type="entry name" value="Abhydrolase_3"/>
    <property type="match status" value="1"/>
</dbReference>
<feature type="domain" description="Alpha/beta hydrolase fold-3" evidence="3">
    <location>
        <begin position="82"/>
        <end position="288"/>
    </location>
</feature>
<dbReference type="RefSeq" id="WP_136852609.1">
    <property type="nucleotide sequence ID" value="NZ_SWCI01000004.1"/>
</dbReference>
<name>A0A4U1BDX8_9GAMM</name>
<organism evidence="4 5">
    <name type="scientific">Ferrimonas sediminicola</name>
    <dbReference type="NCBI Taxonomy" id="2569538"/>
    <lineage>
        <taxon>Bacteria</taxon>
        <taxon>Pseudomonadati</taxon>
        <taxon>Pseudomonadota</taxon>
        <taxon>Gammaproteobacteria</taxon>
        <taxon>Alteromonadales</taxon>
        <taxon>Ferrimonadaceae</taxon>
        <taxon>Ferrimonas</taxon>
    </lineage>
</organism>
<comment type="similarity">
    <text evidence="1">Belongs to the 'GDXG' lipolytic enzyme family.</text>
</comment>
<evidence type="ECO:0000256" key="1">
    <source>
        <dbReference type="ARBA" id="ARBA00010515"/>
    </source>
</evidence>
<reference evidence="4 5" key="1">
    <citation type="submission" date="2019-04" db="EMBL/GenBank/DDBJ databases">
        <authorList>
            <person name="Hwang J.C."/>
        </authorList>
    </citation>
    <scope>NUCLEOTIDE SEQUENCE [LARGE SCALE GENOMIC DNA]</scope>
    <source>
        <strain evidence="4 5">IMCC35001</strain>
    </source>
</reference>
<dbReference type="OrthoDB" id="9806180at2"/>
<gene>
    <name evidence="4" type="ORF">FCL40_07850</name>
</gene>
<accession>A0A4U1BDX8</accession>
<dbReference type="InterPro" id="IPR050300">
    <property type="entry name" value="GDXG_lipolytic_enzyme"/>
</dbReference>
<evidence type="ECO:0000256" key="2">
    <source>
        <dbReference type="ARBA" id="ARBA00022801"/>
    </source>
</evidence>
<sequence length="313" mass="33980">MSLDPQVAAFLEEVRQSGAKPYEAMTPQEARALELSGGEPARAPESVAAVEHRFLPGPTADLPVRLYRPAGVETPRAGMPALIFFHGSGWMVSNIGTNDPFARALANRTGAVVVAVNYQKAPEHKFPIPMEDCFAATRWVFDHAEELGLDPGRIGLFGDSAGGNLAAAVALRARDEQGPKLACQVLVYPAVQYGLQTRSVIEHGEGYLLQRASMAYYWGHYMRSATDALHPYCAPLVASDHSGLPPTLIYCAQYDPLCDDGALYADKLARAGVPVQYRVFDGVIHGFIKMLGTFDQADHFLEVVAREVRPLLG</sequence>
<protein>
    <submittedName>
        <fullName evidence="4">Alpha/beta hydrolase</fullName>
    </submittedName>
</protein>
<dbReference type="GO" id="GO:0016787">
    <property type="term" value="F:hydrolase activity"/>
    <property type="evidence" value="ECO:0007669"/>
    <property type="project" value="UniProtKB-KW"/>
</dbReference>
<proteinExistence type="inferred from homology"/>
<dbReference type="Gene3D" id="3.40.50.1820">
    <property type="entry name" value="alpha/beta hydrolase"/>
    <property type="match status" value="1"/>
</dbReference>
<dbReference type="FunFam" id="3.40.50.1820:FF:000089">
    <property type="entry name" value="Alpha/beta hydrolase"/>
    <property type="match status" value="1"/>
</dbReference>
<keyword evidence="5" id="KW-1185">Reference proteome</keyword>
<dbReference type="Proteomes" id="UP000305674">
    <property type="component" value="Unassembled WGS sequence"/>
</dbReference>
<dbReference type="AlphaFoldDB" id="A0A4U1BDX8"/>
<dbReference type="SUPFAM" id="SSF53474">
    <property type="entry name" value="alpha/beta-Hydrolases"/>
    <property type="match status" value="1"/>
</dbReference>